<accession>J7S3B4</accession>
<evidence type="ECO:0000256" key="7">
    <source>
        <dbReference type="ARBA" id="ARBA00023136"/>
    </source>
</evidence>
<feature type="region of interest" description="Disordered" evidence="11">
    <location>
        <begin position="103"/>
        <end position="126"/>
    </location>
</feature>
<proteinExistence type="inferred from homology"/>
<name>J7S3B4_HUIN7</name>
<evidence type="ECO:0000256" key="4">
    <source>
        <dbReference type="ARBA" id="ARBA00022792"/>
    </source>
</evidence>
<dbReference type="InterPro" id="IPR017276">
    <property type="entry name" value="Synth_of_cyt-c-oxidase_Sco1/2"/>
</dbReference>
<keyword evidence="3 9" id="KW-0479">Metal-binding</keyword>
<dbReference type="STRING" id="1071383.J7S3B4"/>
<dbReference type="OrthoDB" id="270009at2759"/>
<dbReference type="PANTHER" id="PTHR12151">
    <property type="entry name" value="ELECTRON TRANSPORT PROTIN SCO1/SENC FAMILY MEMBER"/>
    <property type="match status" value="1"/>
</dbReference>
<dbReference type="PIRSF" id="PIRSF037736">
    <property type="entry name" value="SCO1"/>
    <property type="match status" value="1"/>
</dbReference>
<dbReference type="InterPro" id="IPR003782">
    <property type="entry name" value="SCO1/SenC"/>
</dbReference>
<dbReference type="HOGENOM" id="CLU_050131_0_1_1"/>
<evidence type="ECO:0000256" key="11">
    <source>
        <dbReference type="SAM" id="MobiDB-lite"/>
    </source>
</evidence>
<evidence type="ECO:0000313" key="12">
    <source>
        <dbReference type="EMBL" id="CCK72497.1"/>
    </source>
</evidence>
<keyword evidence="7" id="KW-0472">Membrane</keyword>
<evidence type="ECO:0000256" key="1">
    <source>
        <dbReference type="ARBA" id="ARBA00004273"/>
    </source>
</evidence>
<evidence type="ECO:0000256" key="3">
    <source>
        <dbReference type="ARBA" id="ARBA00022723"/>
    </source>
</evidence>
<dbReference type="CDD" id="cd02968">
    <property type="entry name" value="SCO"/>
    <property type="match status" value="1"/>
</dbReference>
<dbReference type="GO" id="GO:0016531">
    <property type="term" value="F:copper chaperone activity"/>
    <property type="evidence" value="ECO:0007669"/>
    <property type="project" value="InterPro"/>
</dbReference>
<protein>
    <recommendedName>
        <fullName evidence="14">Thioredoxin domain-containing protein</fullName>
    </recommendedName>
</protein>
<dbReference type="Proteomes" id="UP000006310">
    <property type="component" value="Chromosome 11"/>
</dbReference>
<dbReference type="Gene3D" id="3.40.30.10">
    <property type="entry name" value="Glutaredoxin"/>
    <property type="match status" value="1"/>
</dbReference>
<reference evidence="13" key="2">
    <citation type="submission" date="2012-08" db="EMBL/GenBank/DDBJ databases">
        <title>Genome sequence of Kazachstania naganishii.</title>
        <authorList>
            <person name="Gordon J.L."/>
            <person name="Armisen D."/>
            <person name="Proux-Wera E."/>
            <person name="OhEigeartaigh S.S."/>
            <person name="Byrne K.P."/>
            <person name="Wolfe K.H."/>
        </authorList>
    </citation>
    <scope>NUCLEOTIDE SEQUENCE [LARGE SCALE GENOMIC DNA]</scope>
    <source>
        <strain evidence="13">ATCC MYA-139 / BCRC 22969 / CBS 8797 / CCRC 22969 / KCTC 17520 / NBRC 10181 / NCYC 3082</strain>
    </source>
</reference>
<keyword evidence="5 9" id="KW-0186">Copper</keyword>
<reference evidence="12 13" key="1">
    <citation type="journal article" date="2011" name="Proc. Natl. Acad. Sci. U.S.A.">
        <title>Evolutionary erosion of yeast sex chromosomes by mating-type switching accidents.</title>
        <authorList>
            <person name="Gordon J.L."/>
            <person name="Armisen D."/>
            <person name="Proux-Wera E."/>
            <person name="Oheigeartaigh S.S."/>
            <person name="Byrne K.P."/>
            <person name="Wolfe K.H."/>
        </authorList>
    </citation>
    <scope>NUCLEOTIDE SEQUENCE [LARGE SCALE GENOMIC DNA]</scope>
    <source>
        <strain evidence="13">ATCC MYA-139 / BCRC 22969 / CBS 8797 / CCRC 22969 / KCTC 17520 / NBRC 10181 / NCYC 3082</strain>
    </source>
</reference>
<organism evidence="12 13">
    <name type="scientific">Huiozyma naganishii (strain ATCC MYA-139 / BCRC 22969 / CBS 8797 / KCTC 17520 / NBRC 10181 / NCYC 3082 / Yp74L-3)</name>
    <name type="common">Yeast</name>
    <name type="synonym">Kazachstania naganishii</name>
    <dbReference type="NCBI Taxonomy" id="1071383"/>
    <lineage>
        <taxon>Eukaryota</taxon>
        <taxon>Fungi</taxon>
        <taxon>Dikarya</taxon>
        <taxon>Ascomycota</taxon>
        <taxon>Saccharomycotina</taxon>
        <taxon>Saccharomycetes</taxon>
        <taxon>Saccharomycetales</taxon>
        <taxon>Saccharomycetaceae</taxon>
        <taxon>Huiozyma</taxon>
    </lineage>
</organism>
<dbReference type="InterPro" id="IPR036249">
    <property type="entry name" value="Thioredoxin-like_sf"/>
</dbReference>
<evidence type="ECO:0000256" key="10">
    <source>
        <dbReference type="PIRSR" id="PIRSR603782-2"/>
    </source>
</evidence>
<evidence type="ECO:0000313" key="13">
    <source>
        <dbReference type="Proteomes" id="UP000006310"/>
    </source>
</evidence>
<dbReference type="GO" id="GO:0033617">
    <property type="term" value="P:mitochondrial respiratory chain complex IV assembly"/>
    <property type="evidence" value="ECO:0007669"/>
    <property type="project" value="EnsemblFungi"/>
</dbReference>
<dbReference type="GO" id="GO:0045454">
    <property type="term" value="P:cell redox homeostasis"/>
    <property type="evidence" value="ECO:0007669"/>
    <property type="project" value="EnsemblFungi"/>
</dbReference>
<dbReference type="AlphaFoldDB" id="J7S3B4"/>
<dbReference type="Pfam" id="PF02630">
    <property type="entry name" value="SCO1-SenC"/>
    <property type="match status" value="1"/>
</dbReference>
<gene>
    <name evidence="12" type="primary">KNAG0K01320</name>
    <name evidence="12" type="ordered locus">KNAG_0K01320</name>
</gene>
<keyword evidence="4 8" id="KW-0999">Mitochondrion inner membrane</keyword>
<feature type="binding site" evidence="9">
    <location>
        <position position="156"/>
    </location>
    <ligand>
        <name>Cu cation</name>
        <dbReference type="ChEBI" id="CHEBI:23378"/>
    </ligand>
</feature>
<keyword evidence="13" id="KW-1185">Reference proteome</keyword>
<dbReference type="GO" id="GO:0005507">
    <property type="term" value="F:copper ion binding"/>
    <property type="evidence" value="ECO:0007669"/>
    <property type="project" value="EnsemblFungi"/>
</dbReference>
<dbReference type="PANTHER" id="PTHR12151:SF5">
    <property type="entry name" value="AT19154P"/>
    <property type="match status" value="1"/>
</dbReference>
<dbReference type="eggNOG" id="KOG2792">
    <property type="taxonomic scope" value="Eukaryota"/>
</dbReference>
<dbReference type="RefSeq" id="XP_022466742.1">
    <property type="nucleotide sequence ID" value="XM_022610446.1"/>
</dbReference>
<sequence>MLLSRQAPNSTMFRSILSRNIVQKSSRLVYRCPTPLISRMGLSVSARTNQLSRTPVGGSESKKGGGFKESTVEFSAGKATLLFLIVGGLSYYIFEREKKRLESEQHSEDTRGFGRPQIGGNPFDLTDQDGNKFTEQNLLGKFSLVYFGFSHCPDICPDELDKLGVWLDTLKKDNIKTQPIFVTCDPARDSPEVLKEYLKDFHEGIVGLTGSYDDIKKMCKQYRVYFSTPPDVKPGQDYLVDHSVFFYLMDPEGQFVEAIGLNYDETSGAEKIKQCVRGYLPKAEREKLAKKNKSFWW</sequence>
<dbReference type="GeneID" id="34528264"/>
<dbReference type="GO" id="GO:0006878">
    <property type="term" value="P:intracellular copper ion homeostasis"/>
    <property type="evidence" value="ECO:0007669"/>
    <property type="project" value="UniProtKB-UniRule"/>
</dbReference>
<keyword evidence="10" id="KW-1015">Disulfide bond</keyword>
<comment type="similarity">
    <text evidence="2 8">Belongs to the SCO1/2 family.</text>
</comment>
<keyword evidence="6 8" id="KW-0496">Mitochondrion</keyword>
<feature type="disulfide bond" description="Redox-active" evidence="10">
    <location>
        <begin position="152"/>
        <end position="156"/>
    </location>
</feature>
<dbReference type="EMBL" id="HE978324">
    <property type="protein sequence ID" value="CCK72497.1"/>
    <property type="molecule type" value="Genomic_DNA"/>
</dbReference>
<feature type="binding site" evidence="9">
    <location>
        <position position="152"/>
    </location>
    <ligand>
        <name>Cu cation</name>
        <dbReference type="ChEBI" id="CHEBI:23378"/>
    </ligand>
</feature>
<comment type="subcellular location">
    <subcellularLocation>
        <location evidence="1 8">Mitochondrion inner membrane</location>
    </subcellularLocation>
</comment>
<dbReference type="SUPFAM" id="SSF52833">
    <property type="entry name" value="Thioredoxin-like"/>
    <property type="match status" value="1"/>
</dbReference>
<evidence type="ECO:0000256" key="8">
    <source>
        <dbReference type="PIRNR" id="PIRNR037736"/>
    </source>
</evidence>
<dbReference type="FunFam" id="3.40.30.10:FF:000013">
    <property type="entry name" value="Blast:Protein SCO1 homolog, mitochondrial"/>
    <property type="match status" value="1"/>
</dbReference>
<evidence type="ECO:0008006" key="14">
    <source>
        <dbReference type="Google" id="ProtNLM"/>
    </source>
</evidence>
<evidence type="ECO:0000256" key="2">
    <source>
        <dbReference type="ARBA" id="ARBA00010996"/>
    </source>
</evidence>
<evidence type="ECO:0000256" key="6">
    <source>
        <dbReference type="ARBA" id="ARBA00023128"/>
    </source>
</evidence>
<dbReference type="OMA" id="MLYFRVE"/>
<evidence type="ECO:0000256" key="9">
    <source>
        <dbReference type="PIRSR" id="PIRSR037736-1"/>
    </source>
</evidence>
<feature type="binding site" evidence="9">
    <location>
        <position position="242"/>
    </location>
    <ligand>
        <name>Cu cation</name>
        <dbReference type="ChEBI" id="CHEBI:23378"/>
    </ligand>
</feature>
<dbReference type="GO" id="GO:0005743">
    <property type="term" value="C:mitochondrial inner membrane"/>
    <property type="evidence" value="ECO:0007669"/>
    <property type="project" value="UniProtKB-SubCell"/>
</dbReference>
<dbReference type="KEGG" id="kng:KNAG_0K01320"/>
<dbReference type="GO" id="GO:0034599">
    <property type="term" value="P:cellular response to oxidative stress"/>
    <property type="evidence" value="ECO:0007669"/>
    <property type="project" value="EnsemblFungi"/>
</dbReference>
<feature type="compositionally biased region" description="Basic and acidic residues" evidence="11">
    <location>
        <begin position="103"/>
        <end position="112"/>
    </location>
</feature>
<evidence type="ECO:0000256" key="5">
    <source>
        <dbReference type="ARBA" id="ARBA00023008"/>
    </source>
</evidence>